<dbReference type="Pfam" id="PF16489">
    <property type="entry name" value="GAIN"/>
    <property type="match status" value="1"/>
</dbReference>
<feature type="disulfide bond" evidence="21">
    <location>
        <begin position="1260"/>
        <end position="1269"/>
    </location>
</feature>
<dbReference type="Pfam" id="PF00028">
    <property type="entry name" value="Cadherin"/>
    <property type="match status" value="8"/>
</dbReference>
<reference evidence="32 33" key="1">
    <citation type="journal article" date="2013" name="Nature">
        <title>Insights into bilaterian evolution from three spiralian genomes.</title>
        <authorList>
            <person name="Simakov O."/>
            <person name="Marletaz F."/>
            <person name="Cho S.J."/>
            <person name="Edsinger-Gonzales E."/>
            <person name="Havlak P."/>
            <person name="Hellsten U."/>
            <person name="Kuo D.H."/>
            <person name="Larsson T."/>
            <person name="Lv J."/>
            <person name="Arendt D."/>
            <person name="Savage R."/>
            <person name="Osoegawa K."/>
            <person name="de Jong P."/>
            <person name="Grimwood J."/>
            <person name="Chapman J.A."/>
            <person name="Shapiro H."/>
            <person name="Aerts A."/>
            <person name="Otillar R.P."/>
            <person name="Terry A.Y."/>
            <person name="Boore J.L."/>
            <person name="Grigoriev I.V."/>
            <person name="Lindberg D.R."/>
            <person name="Seaver E.C."/>
            <person name="Weisblat D.A."/>
            <person name="Putnam N.H."/>
            <person name="Rokhsar D.S."/>
        </authorList>
    </citation>
    <scope>NUCLEOTIDE SEQUENCE [LARGE SCALE GENOMIC DNA]</scope>
</reference>
<dbReference type="RefSeq" id="XP_009053675.1">
    <property type="nucleotide sequence ID" value="XM_009055427.1"/>
</dbReference>
<feature type="transmembrane region" description="Helical" evidence="24">
    <location>
        <begin position="2435"/>
        <end position="2457"/>
    </location>
</feature>
<evidence type="ECO:0000256" key="23">
    <source>
        <dbReference type="SAM" id="MobiDB-lite"/>
    </source>
</evidence>
<feature type="compositionally biased region" description="Basic and acidic residues" evidence="23">
    <location>
        <begin position="2696"/>
        <end position="2716"/>
    </location>
</feature>
<dbReference type="SUPFAM" id="SSF57196">
    <property type="entry name" value="EGF/Laminin"/>
    <property type="match status" value="2"/>
</dbReference>
<dbReference type="InterPro" id="IPR000742">
    <property type="entry name" value="EGF"/>
</dbReference>
<keyword evidence="9" id="KW-0677">Repeat</keyword>
<feature type="domain" description="Cadherin" evidence="31">
    <location>
        <begin position="858"/>
        <end position="963"/>
    </location>
</feature>
<feature type="compositionally biased region" description="Polar residues" evidence="23">
    <location>
        <begin position="2738"/>
        <end position="2752"/>
    </location>
</feature>
<evidence type="ECO:0008006" key="34">
    <source>
        <dbReference type="Google" id="ProtNLM"/>
    </source>
</evidence>
<dbReference type="CDD" id="cd00110">
    <property type="entry name" value="LamG"/>
    <property type="match status" value="2"/>
</dbReference>
<feature type="transmembrane region" description="Helical" evidence="24">
    <location>
        <begin position="2293"/>
        <end position="2316"/>
    </location>
</feature>
<dbReference type="GO" id="GO:0005509">
    <property type="term" value="F:calcium ion binding"/>
    <property type="evidence" value="ECO:0007669"/>
    <property type="project" value="UniProtKB-UniRule"/>
</dbReference>
<dbReference type="FunFam" id="2.60.40.60:FF:000010">
    <property type="entry name" value="Cadherin EGF LAG seven-pass G-type receptor 3"/>
    <property type="match status" value="2"/>
</dbReference>
<feature type="region of interest" description="Disordered" evidence="23">
    <location>
        <begin position="2649"/>
        <end position="2762"/>
    </location>
</feature>
<evidence type="ECO:0000259" key="30">
    <source>
        <dbReference type="PROSITE" id="PS50261"/>
    </source>
</evidence>
<gene>
    <name evidence="32" type="ORF">LOTGIDRAFT_231995</name>
</gene>
<keyword evidence="17" id="KW-0325">Glycoprotein</keyword>
<feature type="disulfide bond" evidence="21">
    <location>
        <begin position="1546"/>
        <end position="1555"/>
    </location>
</feature>
<dbReference type="GO" id="GO:0016324">
    <property type="term" value="C:apical plasma membrane"/>
    <property type="evidence" value="ECO:0007669"/>
    <property type="project" value="UniProtKB-SubCell"/>
</dbReference>
<dbReference type="Proteomes" id="UP000030746">
    <property type="component" value="Unassembled WGS sequence"/>
</dbReference>
<feature type="transmembrane region" description="Helical" evidence="24">
    <location>
        <begin position="2396"/>
        <end position="2415"/>
    </location>
</feature>
<evidence type="ECO:0000259" key="25">
    <source>
        <dbReference type="PROSITE" id="PS50025"/>
    </source>
</evidence>
<dbReference type="PROSITE" id="PS50027">
    <property type="entry name" value="EGF_LAM_2"/>
    <property type="match status" value="1"/>
</dbReference>
<dbReference type="SMART" id="SM00282">
    <property type="entry name" value="LamG"/>
    <property type="match status" value="2"/>
</dbReference>
<dbReference type="SUPFAM" id="SSF49313">
    <property type="entry name" value="Cadherin-like"/>
    <property type="match status" value="9"/>
</dbReference>
<keyword evidence="11" id="KW-0130">Cell adhesion</keyword>
<dbReference type="STRING" id="225164.V4AQB1"/>
<feature type="compositionally biased region" description="Low complexity" evidence="23">
    <location>
        <begin position="2664"/>
        <end position="2675"/>
    </location>
</feature>
<protein>
    <recommendedName>
        <fullName evidence="34">Cadherin EGF LAG seven-pass G-type receptor 2</fullName>
    </recommendedName>
</protein>
<dbReference type="InterPro" id="IPR001881">
    <property type="entry name" value="EGF-like_Ca-bd_dom"/>
</dbReference>
<dbReference type="GO" id="GO:0007156">
    <property type="term" value="P:homophilic cell adhesion via plasma membrane adhesion molecules"/>
    <property type="evidence" value="ECO:0007669"/>
    <property type="project" value="InterPro"/>
</dbReference>
<feature type="domain" description="EGF-like" evidence="26">
    <location>
        <begin position="1761"/>
        <end position="1800"/>
    </location>
</feature>
<feature type="domain" description="Cadherin" evidence="31">
    <location>
        <begin position="228"/>
        <end position="332"/>
    </location>
</feature>
<dbReference type="PRINTS" id="PR00205">
    <property type="entry name" value="CADHERIN"/>
</dbReference>
<evidence type="ECO:0000313" key="32">
    <source>
        <dbReference type="EMBL" id="ESO95836.1"/>
    </source>
</evidence>
<dbReference type="PROSITE" id="PS50026">
    <property type="entry name" value="EGF_3"/>
    <property type="match status" value="3"/>
</dbReference>
<keyword evidence="13" id="KW-0297">G-protein coupled receptor</keyword>
<dbReference type="Gene3D" id="2.60.120.200">
    <property type="match status" value="2"/>
</dbReference>
<dbReference type="InterPro" id="IPR002126">
    <property type="entry name" value="Cadherin-like_dom"/>
</dbReference>
<feature type="domain" description="Cadherin" evidence="31">
    <location>
        <begin position="649"/>
        <end position="751"/>
    </location>
</feature>
<dbReference type="CDD" id="cd15441">
    <property type="entry name" value="7tmB2_CELSR_Adhesion_IV"/>
    <property type="match status" value="1"/>
</dbReference>
<feature type="domain" description="EGF-like" evidence="26">
    <location>
        <begin position="1234"/>
        <end position="1270"/>
    </location>
</feature>
<dbReference type="PROSITE" id="PS01248">
    <property type="entry name" value="EGF_LAM_1"/>
    <property type="match status" value="1"/>
</dbReference>
<keyword evidence="18" id="KW-0807">Transducer</keyword>
<feature type="disulfide bond" evidence="22">
    <location>
        <begin position="1857"/>
        <end position="1869"/>
    </location>
</feature>
<dbReference type="PANTHER" id="PTHR24026">
    <property type="entry name" value="FAT ATYPICAL CADHERIN-RELATED"/>
    <property type="match status" value="1"/>
</dbReference>
<feature type="domain" description="Cadherin" evidence="31">
    <location>
        <begin position="752"/>
        <end position="857"/>
    </location>
</feature>
<dbReference type="SMART" id="SM00179">
    <property type="entry name" value="EGF_CA"/>
    <property type="match status" value="2"/>
</dbReference>
<keyword evidence="15 21" id="KW-1015">Disulfide bond</keyword>
<evidence type="ECO:0000256" key="16">
    <source>
        <dbReference type="ARBA" id="ARBA00023170"/>
    </source>
</evidence>
<dbReference type="SUPFAM" id="SSF49899">
    <property type="entry name" value="Concanavalin A-like lectins/glucanases"/>
    <property type="match status" value="2"/>
</dbReference>
<keyword evidence="33" id="KW-1185">Reference proteome</keyword>
<dbReference type="PROSITE" id="PS00022">
    <property type="entry name" value="EGF_1"/>
    <property type="match status" value="3"/>
</dbReference>
<evidence type="ECO:0000259" key="27">
    <source>
        <dbReference type="PROSITE" id="PS50027"/>
    </source>
</evidence>
<evidence type="ECO:0000256" key="13">
    <source>
        <dbReference type="ARBA" id="ARBA00023040"/>
    </source>
</evidence>
<comment type="subcellular location">
    <subcellularLocation>
        <location evidence="2">Apical cell membrane</location>
    </subcellularLocation>
    <subcellularLocation>
        <location evidence="3">Cell membrane</location>
        <topology evidence="3">Multi-pass membrane protein</topology>
    </subcellularLocation>
    <subcellularLocation>
        <location evidence="1">Membrane</location>
        <topology evidence="1">Single-pass membrane protein</topology>
    </subcellularLocation>
</comment>
<evidence type="ECO:0000259" key="31">
    <source>
        <dbReference type="PROSITE" id="PS50268"/>
    </source>
</evidence>
<dbReference type="Pfam" id="PF01825">
    <property type="entry name" value="GPS"/>
    <property type="match status" value="1"/>
</dbReference>
<feature type="region of interest" description="Disordered" evidence="23">
    <location>
        <begin position="2588"/>
        <end position="2629"/>
    </location>
</feature>
<keyword evidence="8" id="KW-0732">Signal</keyword>
<evidence type="ECO:0000256" key="19">
    <source>
        <dbReference type="ARBA" id="ARBA00023292"/>
    </source>
</evidence>
<dbReference type="PRINTS" id="PR00249">
    <property type="entry name" value="GPCRSECRETIN"/>
</dbReference>
<dbReference type="GO" id="GO:0048638">
    <property type="term" value="P:regulation of developmental growth"/>
    <property type="evidence" value="ECO:0007669"/>
    <property type="project" value="UniProtKB-ARBA"/>
</dbReference>
<dbReference type="InterPro" id="IPR020894">
    <property type="entry name" value="Cadherin_CS"/>
</dbReference>
<feature type="compositionally biased region" description="Polar residues" evidence="23">
    <location>
        <begin position="2607"/>
        <end position="2617"/>
    </location>
</feature>
<dbReference type="InterPro" id="IPR015919">
    <property type="entry name" value="Cadherin-like_sf"/>
</dbReference>
<evidence type="ECO:0000256" key="3">
    <source>
        <dbReference type="ARBA" id="ARBA00004651"/>
    </source>
</evidence>
<dbReference type="Pfam" id="PF00002">
    <property type="entry name" value="7tm_2"/>
    <property type="match status" value="1"/>
</dbReference>
<feature type="domain" description="Cadherin" evidence="31">
    <location>
        <begin position="978"/>
        <end position="1086"/>
    </location>
</feature>
<dbReference type="Gene3D" id="4.10.1240.10">
    <property type="entry name" value="GPCR, family 2, extracellular hormone receptor domain"/>
    <property type="match status" value="1"/>
</dbReference>
<dbReference type="GO" id="GO:0051239">
    <property type="term" value="P:regulation of multicellular organismal process"/>
    <property type="evidence" value="ECO:0007669"/>
    <property type="project" value="UniProtKB-ARBA"/>
</dbReference>
<dbReference type="EMBL" id="KB201611">
    <property type="protein sequence ID" value="ESO95836.1"/>
    <property type="molecule type" value="Genomic_DNA"/>
</dbReference>
<feature type="disulfide bond" evidence="22">
    <location>
        <begin position="1859"/>
        <end position="1876"/>
    </location>
</feature>
<accession>V4AQB1</accession>
<feature type="domain" description="Cadherin" evidence="31">
    <location>
        <begin position="544"/>
        <end position="648"/>
    </location>
</feature>
<evidence type="ECO:0000256" key="4">
    <source>
        <dbReference type="ARBA" id="ARBA00022473"/>
    </source>
</evidence>
<dbReference type="SMART" id="SM00181">
    <property type="entry name" value="EGF"/>
    <property type="match status" value="5"/>
</dbReference>
<dbReference type="FunFam" id="2.60.40.60:FF:000029">
    <property type="entry name" value="Cadherin EGF LAG seven-pass G-type receptor 3"/>
    <property type="match status" value="1"/>
</dbReference>
<dbReference type="InterPro" id="IPR000203">
    <property type="entry name" value="GPS"/>
</dbReference>
<dbReference type="FunFam" id="2.10.25.10:FF:000123">
    <property type="entry name" value="Crumbs homolog 1 (Drosophila)"/>
    <property type="match status" value="1"/>
</dbReference>
<dbReference type="GO" id="GO:0007157">
    <property type="term" value="P:heterophilic cell-cell adhesion via plasma membrane cell adhesion molecules"/>
    <property type="evidence" value="ECO:0007669"/>
    <property type="project" value="UniProtKB-ARBA"/>
</dbReference>
<dbReference type="KEGG" id="lgi:LOTGIDRAFT_231995"/>
<feature type="transmembrane region" description="Helical" evidence="24">
    <location>
        <begin position="2504"/>
        <end position="2527"/>
    </location>
</feature>
<dbReference type="Gene3D" id="2.60.40.60">
    <property type="entry name" value="Cadherins"/>
    <property type="match status" value="9"/>
</dbReference>
<dbReference type="FunFam" id="2.60.40.60:FF:000024">
    <property type="entry name" value="FAT atypical cadherin 3"/>
    <property type="match status" value="1"/>
</dbReference>
<keyword evidence="4" id="KW-0217">Developmental protein</keyword>
<evidence type="ECO:0000256" key="9">
    <source>
        <dbReference type="ARBA" id="ARBA00022737"/>
    </source>
</evidence>
<evidence type="ECO:0000256" key="20">
    <source>
        <dbReference type="PROSITE-ProRule" id="PRU00043"/>
    </source>
</evidence>
<feature type="transmembrane region" description="Helical" evidence="24">
    <location>
        <begin position="2477"/>
        <end position="2498"/>
    </location>
</feature>
<evidence type="ECO:0000256" key="14">
    <source>
        <dbReference type="ARBA" id="ARBA00023136"/>
    </source>
</evidence>
<evidence type="ECO:0000256" key="10">
    <source>
        <dbReference type="ARBA" id="ARBA00022837"/>
    </source>
</evidence>
<evidence type="ECO:0000256" key="21">
    <source>
        <dbReference type="PROSITE-ProRule" id="PRU00076"/>
    </source>
</evidence>
<dbReference type="Pfam" id="PF23592">
    <property type="entry name" value="Cadherin_CELSR2_9th"/>
    <property type="match status" value="1"/>
</dbReference>
<sequence>MHFIVLHSFYDDCIASDQNIISLTDYLPNTYQQCSIIVDIPESTGYVTDNNIIRSVSPRCFNNQVISFAFKVLFLCPNHPIFYQPYFLNIHPKENPRSSSAPSKSWRRKRATDNHAPVFDERKYVKHVKEGLEKGVIVGTITAHDADQGDEGMITYSMIPERDERSANMFAINPRTGTINTTTKLDRELIEIHFFRIIATDKGRDSKKGYTNIQIIVDDVNDHHPQFEQQNYVRNISENQDVDTNILTVQATDLDVEQNADIRYSFVNPTRDFLIDPLRGIITNLVKLDRETKSSYVLIVQAMDQGPINSRKSTTSTVSINILDLNDNKPQFSQTSYLVNVKEDLDVFSRPVILNVSATDKDQGLNKEIRYSLTGNVMDTFQIDSLTGQLHVIKALDYESYREYRLNVRAEDSGNPSQKNSTAILVQVIDVNDNSPQFHGDRYMESIDEGAETGSSILQMVAYDLDSGKNKEITYSILNKPAYMPMLIDPRSGWITTNGVLDREQEARYEFTVQAQDNGVIPLSATTSVVINIRDINDNSPVFRPRIYETLLSEDSRIGAIVTSVTAVDKDDGDNGHVIYSIASGNTADTFQISTSNGLGVIRLQKKLDARVQNRYALSVTAKDPDGNLDTTEVFINISDTNRFLPEFQGTPYQFDVDENVKVGTSVFKVFALDKDRGENARITYSFDGAVSDFIINPDTGQIKTSQELDRESGPAYTLTITARDNGSPSLIDTTDIDITVNDINDNRPEFSEVVYTGSVKEDILVGRKVIQITATDRDKGANGQLFYTFEGGDDGNGDFSIDRSLGVIRVAKELDRETVAHYNLLAYAVDEGEPTLSSSVVIKLKVEDINDNRPQFEAETIEVGVPENSPRGTTLTKISAVDPDEGVNALVEYNFVGGADVESFHLVSKGGEPAIITTKVDLDYESDKKQYEIILRAASDTQFSTATVLINVQDVNDNAPILKDFTIIFNNYLDHFPSSSIGRIPAFDPDIIDQYRLDYKFISGNGANLLHLNQNSGKGEITLDPRLNSDVPRNGTFVVSVSDGKNTVKATCRLYVRLITQNMLLNSVTIRLNKMTQTAFLSPLFKFFVEALATILKTDENHIYVINVQDDTDVTAQILNVTVSVRQTFKMIQGENVEVFYPSDHLQELIYLNRVLLANLSTLQVLPFDDNLCMREPCTNFEDCRSTLVFGTAPDFIMSETMLFRPIHPKNGYRCECPQGFTGMNTTIFCDTEVDLCYSKPCQNGGSCMQKENGYTCLCSPNFEGVNCEISMTSKYDAETCPDDLCRLPSYCVPLIDGGFQCKGCPDTEDYDQFCRLRTRSFSSRSFLSFPSLRKRHRFKIEMRFATQKKNGLLFYNGRFNEQHDYIALEIVEGQVVFSFSLGGSVTMVTPNVVNGVSDGEWWKVKVEYLNRQATVTVGEKCDTEISVRYGNALGNYSCAARNTHNLPTKCDNPVEVCHRLLDLTGPLQIGGLPGLPTAFQVQNRNYIGCIGDFYIDKVLLDLNSSVVAVGTENGCSMKKQRCRNSPCKFGGKCREGWDDFFCDCSEKTGGKDCSQVIESSRELSNNGYLTYTNFTFPKINFPWYTGLAFRTRNSNGTLMQIVLSDGDVRILLLNGYIIYIYNGKVVVFDVTKVNDGQWHYFESRWYPGQLQMFLDYGQRKMVVDMPSTVLEKVIQVVYVGGYHTDNSPIMNYFKGCVKDVRVGNLDDSLLSKPQETNVRLGCSSNEVCTSADCGTGQCIEEWGLHSCQCPPGTVGPNCVEVCTGVNPCQNYAACKFPQGNEETYTCECGRRQNGRYCEIISPKVCPISWWGDPICGPCNCPTHFGFKSSCDKNNGSCICQENHYRRPGEHKCSPCDCYERGSRSLTCNSVTGQCDCRNGVIGRRCDQCSSRFAEVETNGCNVKYNVCPRNRAAEVWWDRTEYGVEAVQDCPYDANGDAKRECYVCEEGKSCDKEEGWQEPDLFNCTNKNFTRLSSVFKSKISNTYTAKNSIDRLVEATNTTYHIFGGDIVMAYNVIREVLLYENKLQGLNLTSEQHSTFIQRMLIAVSNITKLEYEVLWDRVNSVTGGAGELVNQFENYVETLTKSMEPAQSTPFDAIADNMVFAVDWIRKGNSSNNYIPKYDHIAKKGTFDDDTRVKIPPSLLYHTLGSSEMNGKIYVGFIMYKTIGNLMSKNYSAEIRTTHSIRINSPVVSLVIVNEGRVKSGNLKYPIEITFRQLNTTNRSNPLCVYWKTDNNGYSYWSRNGCEVSDRYSKSQSQYVVCSCHHLSTFAVLMDVSDKEYDEMASVTVEVLTYILVFISLMLLVVAYLILLCFKRLQCNWNSIHINLIVVVFVAELAFIIGINRTKSELTCRLIAITLQYFYMAAFSWLFVEILHIYRMLTEIRNINYGSMKFYYLIGYAIPGIIVGLAVGLYTDGYGNSQFCWLYTSNGIIWSFAGPIAMSTLISVLVFILAVQASLLEKTHVRDIQTVRMGLMCSIIMLALLCLTWVTGLISVNYGIKALHYVFACFMFAIGAFFFVTQILLQRKVRLQLKKAWYRIRGKKLDIDENLAGTRSTVVSRSALAYRHESFSDSGLHRINIGISTTSTTSQSTSKSSGIRKDTYLRSTSSSTSGHVPTGPIYPPNTGIAPYGYDPSFNHNKDMNGKILAKTGQDSDSDSDGSDNNSLDLASSHSSDDEEDMDTNRWDQMASSEIVEKAKEQLEKQRKEKDEMKNKSPFINESVWPGEKTRDVEGRLSSQRPDVTMTSADSTAGVRLQFET</sequence>
<dbReference type="PROSITE" id="PS50227">
    <property type="entry name" value="G_PROTEIN_RECEP_F2_3"/>
    <property type="match status" value="1"/>
</dbReference>
<dbReference type="FunFam" id="2.60.40.60:FF:000020">
    <property type="entry name" value="Dachsous cadherin-related 1b"/>
    <property type="match status" value="3"/>
</dbReference>
<evidence type="ECO:0000259" key="26">
    <source>
        <dbReference type="PROSITE" id="PS50026"/>
    </source>
</evidence>
<dbReference type="Pfam" id="PF02210">
    <property type="entry name" value="Laminin_G_2"/>
    <property type="match status" value="2"/>
</dbReference>
<evidence type="ECO:0000259" key="28">
    <source>
        <dbReference type="PROSITE" id="PS50221"/>
    </source>
</evidence>
<dbReference type="OrthoDB" id="26203at2759"/>
<dbReference type="InterPro" id="IPR013320">
    <property type="entry name" value="ConA-like_dom_sf"/>
</dbReference>
<feature type="domain" description="EGF-like" evidence="26">
    <location>
        <begin position="1520"/>
        <end position="1556"/>
    </location>
</feature>
<dbReference type="InterPro" id="IPR036445">
    <property type="entry name" value="GPCR_2_extracell_dom_sf"/>
</dbReference>
<dbReference type="PROSITE" id="PS50268">
    <property type="entry name" value="CADHERIN_2"/>
    <property type="match status" value="9"/>
</dbReference>
<dbReference type="SMART" id="SM00112">
    <property type="entry name" value="CA"/>
    <property type="match status" value="9"/>
</dbReference>
<keyword evidence="16" id="KW-0675">Receptor</keyword>
<dbReference type="InterPro" id="IPR057244">
    <property type="entry name" value="GAIN_B"/>
</dbReference>
<evidence type="ECO:0000256" key="12">
    <source>
        <dbReference type="ARBA" id="ARBA00022989"/>
    </source>
</evidence>
<keyword evidence="5" id="KW-1003">Cell membrane</keyword>
<dbReference type="GO" id="GO:0022603">
    <property type="term" value="P:regulation of anatomical structure morphogenesis"/>
    <property type="evidence" value="ECO:0007669"/>
    <property type="project" value="UniProtKB-ARBA"/>
</dbReference>
<name>V4AQB1_LOTGI</name>
<feature type="transmembrane region" description="Helical" evidence="24">
    <location>
        <begin position="2357"/>
        <end position="2376"/>
    </location>
</feature>
<dbReference type="InterPro" id="IPR046338">
    <property type="entry name" value="GAIN_dom_sf"/>
</dbReference>
<feature type="domain" description="GAIN-B" evidence="28">
    <location>
        <begin position="2117"/>
        <end position="2282"/>
    </location>
</feature>
<dbReference type="SMART" id="SM00180">
    <property type="entry name" value="EGF_Lam"/>
    <property type="match status" value="1"/>
</dbReference>
<dbReference type="GO" id="GO:0004930">
    <property type="term" value="F:G protein-coupled receptor activity"/>
    <property type="evidence" value="ECO:0007669"/>
    <property type="project" value="UniProtKB-KW"/>
</dbReference>
<dbReference type="FunFam" id="2.60.40.60:FF:000013">
    <property type="entry name" value="Cadherin EGF LAG seven-pass G-type receptor"/>
    <property type="match status" value="1"/>
</dbReference>
<evidence type="ECO:0000256" key="24">
    <source>
        <dbReference type="SAM" id="Phobius"/>
    </source>
</evidence>
<dbReference type="PROSITE" id="PS50221">
    <property type="entry name" value="GAIN_B"/>
    <property type="match status" value="1"/>
</dbReference>
<keyword evidence="19 22" id="KW-0424">Laminin EGF-like domain</keyword>
<evidence type="ECO:0000256" key="1">
    <source>
        <dbReference type="ARBA" id="ARBA00004167"/>
    </source>
</evidence>
<dbReference type="GeneID" id="20248781"/>
<dbReference type="GO" id="GO:0016339">
    <property type="term" value="P:calcium-dependent cell-cell adhesion via plasma membrane cell adhesion molecules"/>
    <property type="evidence" value="ECO:0007669"/>
    <property type="project" value="UniProtKB-ARBA"/>
</dbReference>
<evidence type="ECO:0000256" key="22">
    <source>
        <dbReference type="PROSITE-ProRule" id="PRU00460"/>
    </source>
</evidence>
<dbReference type="OMA" id="TEVYTVI"/>
<evidence type="ECO:0000256" key="7">
    <source>
        <dbReference type="ARBA" id="ARBA00022692"/>
    </source>
</evidence>
<dbReference type="PROSITE" id="PS50261">
    <property type="entry name" value="G_PROTEIN_RECEP_F2_4"/>
    <property type="match status" value="1"/>
</dbReference>
<dbReference type="InterPro" id="IPR002049">
    <property type="entry name" value="LE_dom"/>
</dbReference>
<feature type="domain" description="G-protein coupled receptors family 2 profile 2" evidence="30">
    <location>
        <begin position="2291"/>
        <end position="2528"/>
    </location>
</feature>
<dbReference type="InterPro" id="IPR000832">
    <property type="entry name" value="GPCR_2_secretin-like"/>
</dbReference>
<dbReference type="Pfam" id="PF00008">
    <property type="entry name" value="EGF"/>
    <property type="match status" value="1"/>
</dbReference>
<feature type="domain" description="Cadherin" evidence="31">
    <location>
        <begin position="439"/>
        <end position="543"/>
    </location>
</feature>
<organism evidence="32 33">
    <name type="scientific">Lottia gigantea</name>
    <name type="common">Giant owl limpet</name>
    <dbReference type="NCBI Taxonomy" id="225164"/>
    <lineage>
        <taxon>Eukaryota</taxon>
        <taxon>Metazoa</taxon>
        <taxon>Spiralia</taxon>
        <taxon>Lophotrochozoa</taxon>
        <taxon>Mollusca</taxon>
        <taxon>Gastropoda</taxon>
        <taxon>Patellogastropoda</taxon>
        <taxon>Lottioidea</taxon>
        <taxon>Lottiidae</taxon>
        <taxon>Lottia</taxon>
    </lineage>
</organism>
<dbReference type="GO" id="GO:0007166">
    <property type="term" value="P:cell surface receptor signaling pathway"/>
    <property type="evidence" value="ECO:0007669"/>
    <property type="project" value="InterPro"/>
</dbReference>
<dbReference type="CDD" id="cd00055">
    <property type="entry name" value="EGF_Lam"/>
    <property type="match status" value="1"/>
</dbReference>
<dbReference type="InterPro" id="IPR001791">
    <property type="entry name" value="Laminin_G"/>
</dbReference>
<feature type="domain" description="G-protein coupled receptors family 2 profile 1" evidence="29">
    <location>
        <begin position="1889"/>
        <end position="1971"/>
    </location>
</feature>
<keyword evidence="6 21" id="KW-0245">EGF-like domain</keyword>
<keyword evidence="14 24" id="KW-0472">Membrane</keyword>
<dbReference type="InterPro" id="IPR056286">
    <property type="entry name" value="Cadherin_CELSR1-3_9th"/>
</dbReference>
<proteinExistence type="predicted"/>
<evidence type="ECO:0000256" key="17">
    <source>
        <dbReference type="ARBA" id="ARBA00023180"/>
    </source>
</evidence>
<keyword evidence="10 20" id="KW-0106">Calcium</keyword>
<dbReference type="CTD" id="20248781"/>
<evidence type="ECO:0000259" key="29">
    <source>
        <dbReference type="PROSITE" id="PS50227"/>
    </source>
</evidence>
<dbReference type="PANTHER" id="PTHR24026:SF51">
    <property type="entry name" value="PROTOCADHERIN-LIKE WING POLARITY PROTEIN STAN"/>
    <property type="match status" value="1"/>
</dbReference>
<evidence type="ECO:0000256" key="5">
    <source>
        <dbReference type="ARBA" id="ARBA00022475"/>
    </source>
</evidence>
<dbReference type="Gene3D" id="1.20.1070.10">
    <property type="entry name" value="Rhodopsin 7-helix transmembrane proteins"/>
    <property type="match status" value="1"/>
</dbReference>
<evidence type="ECO:0000256" key="8">
    <source>
        <dbReference type="ARBA" id="ARBA00022729"/>
    </source>
</evidence>
<feature type="disulfide bond" evidence="22">
    <location>
        <begin position="1878"/>
        <end position="1887"/>
    </location>
</feature>
<feature type="transmembrane region" description="Helical" evidence="24">
    <location>
        <begin position="2328"/>
        <end position="2345"/>
    </location>
</feature>
<evidence type="ECO:0000256" key="6">
    <source>
        <dbReference type="ARBA" id="ARBA00022536"/>
    </source>
</evidence>
<evidence type="ECO:0000256" key="15">
    <source>
        <dbReference type="ARBA" id="ARBA00023157"/>
    </source>
</evidence>
<evidence type="ECO:0000313" key="33">
    <source>
        <dbReference type="Proteomes" id="UP000030746"/>
    </source>
</evidence>
<dbReference type="InterPro" id="IPR032471">
    <property type="entry name" value="AGRL2-4_GAIN_subdom_A"/>
</dbReference>
<evidence type="ECO:0000256" key="11">
    <source>
        <dbReference type="ARBA" id="ARBA00022889"/>
    </source>
</evidence>
<evidence type="ECO:0000256" key="2">
    <source>
        <dbReference type="ARBA" id="ARBA00004221"/>
    </source>
</evidence>
<comment type="caution">
    <text evidence="21">Lacks conserved residue(s) required for the propagation of feature annotation.</text>
</comment>
<feature type="domain" description="Laminin G" evidence="25">
    <location>
        <begin position="1318"/>
        <end position="1517"/>
    </location>
</feature>
<dbReference type="SMART" id="SM00303">
    <property type="entry name" value="GPS"/>
    <property type="match status" value="1"/>
</dbReference>
<feature type="compositionally biased region" description="Low complexity" evidence="23">
    <location>
        <begin position="2588"/>
        <end position="2599"/>
    </location>
</feature>
<dbReference type="InterPro" id="IPR017981">
    <property type="entry name" value="GPCR_2-like_7TM"/>
</dbReference>
<keyword evidence="12 24" id="KW-1133">Transmembrane helix</keyword>
<dbReference type="Gene3D" id="2.60.220.50">
    <property type="match status" value="1"/>
</dbReference>
<feature type="disulfide bond" evidence="21">
    <location>
        <begin position="1790"/>
        <end position="1799"/>
    </location>
</feature>
<feature type="domain" description="Laminin G" evidence="25">
    <location>
        <begin position="1560"/>
        <end position="1724"/>
    </location>
</feature>
<dbReference type="FunFam" id="2.10.25.10:FF:000011">
    <property type="entry name" value="Cadherin EGF LAG seven-pass G-type receptor"/>
    <property type="match status" value="1"/>
</dbReference>
<dbReference type="PROSITE" id="PS50025">
    <property type="entry name" value="LAM_G_DOMAIN"/>
    <property type="match status" value="2"/>
</dbReference>
<feature type="domain" description="Cadherin" evidence="31">
    <location>
        <begin position="120"/>
        <end position="227"/>
    </location>
</feature>
<dbReference type="CDD" id="cd11304">
    <property type="entry name" value="Cadherin_repeat"/>
    <property type="match status" value="9"/>
</dbReference>
<dbReference type="Gene3D" id="2.10.25.10">
    <property type="entry name" value="Laminin"/>
    <property type="match status" value="4"/>
</dbReference>
<feature type="domain" description="Laminin EGF-like" evidence="27">
    <location>
        <begin position="1857"/>
        <end position="1904"/>
    </location>
</feature>
<dbReference type="PROSITE" id="PS00232">
    <property type="entry name" value="CADHERIN_1"/>
    <property type="match status" value="5"/>
</dbReference>
<evidence type="ECO:0000256" key="18">
    <source>
        <dbReference type="ARBA" id="ARBA00023224"/>
    </source>
</evidence>
<dbReference type="CDD" id="cd00054">
    <property type="entry name" value="EGF_CA"/>
    <property type="match status" value="2"/>
</dbReference>
<dbReference type="Pfam" id="PF00053">
    <property type="entry name" value="EGF_laminin"/>
    <property type="match status" value="1"/>
</dbReference>
<feature type="domain" description="Cadherin" evidence="31">
    <location>
        <begin position="333"/>
        <end position="438"/>
    </location>
</feature>
<keyword evidence="7 24" id="KW-0812">Transmembrane</keyword>
<dbReference type="InterPro" id="IPR001879">
    <property type="entry name" value="GPCR_2_extracellular_dom"/>
</dbReference>
<dbReference type="HOGENOM" id="CLU_000158_1_0_1"/>